<dbReference type="RefSeq" id="WP_315954618.1">
    <property type="nucleotide sequence ID" value="NZ_JAWCUD010000011.1"/>
</dbReference>
<dbReference type="SUPFAM" id="SSF52833">
    <property type="entry name" value="Thioredoxin-like"/>
    <property type="match status" value="1"/>
</dbReference>
<reference evidence="1 2" key="1">
    <citation type="submission" date="2023-10" db="EMBL/GenBank/DDBJ databases">
        <title>Paenibacillus strain PFR10 Genome sequencing and assembly.</title>
        <authorList>
            <person name="Kim I."/>
        </authorList>
    </citation>
    <scope>NUCLEOTIDE SEQUENCE [LARGE SCALE GENOMIC DNA]</scope>
    <source>
        <strain evidence="1 2">PFR10</strain>
    </source>
</reference>
<dbReference type="EMBL" id="JAWCUD010000011">
    <property type="protein sequence ID" value="MDU0204633.1"/>
    <property type="molecule type" value="Genomic_DNA"/>
</dbReference>
<dbReference type="Pfam" id="PF14595">
    <property type="entry name" value="Thioredoxin_9"/>
    <property type="match status" value="1"/>
</dbReference>
<evidence type="ECO:0000313" key="2">
    <source>
        <dbReference type="Proteomes" id="UP001260980"/>
    </source>
</evidence>
<comment type="caution">
    <text evidence="1">The sequence shown here is derived from an EMBL/GenBank/DDBJ whole genome shotgun (WGS) entry which is preliminary data.</text>
</comment>
<evidence type="ECO:0000313" key="1">
    <source>
        <dbReference type="EMBL" id="MDU0204633.1"/>
    </source>
</evidence>
<name>A0ABU3RKI6_9BACL</name>
<accession>A0ABU3RKI6</accession>
<sequence length="231" mass="26873">MDAKSMLFFIYQYCGMKNFYGGMTGMSTQNADRISQDRRERAFHEALTYQQFIDSAKVNVERFQVNFEQYTLSKQELTYFKSLPDQINVLVLAHDWCGDVVANLPLFAKIERETGKLKLHILLRDPDNQDIAAAYLHKDGRNHIPTYVFFNGAGEELGLFIERPDQITDLISTWKEEFWNLHPEWEGRGKALSELDEKVKRSLLGYLNEQRPKAREQEKTAIIESIRSILG</sequence>
<gene>
    <name evidence="1" type="ORF">RQP52_26445</name>
</gene>
<dbReference type="Proteomes" id="UP001260980">
    <property type="component" value="Unassembled WGS sequence"/>
</dbReference>
<organism evidence="1 2">
    <name type="scientific">Paenibacillus violae</name>
    <dbReference type="NCBI Taxonomy" id="3077234"/>
    <lineage>
        <taxon>Bacteria</taxon>
        <taxon>Bacillati</taxon>
        <taxon>Bacillota</taxon>
        <taxon>Bacilli</taxon>
        <taxon>Bacillales</taxon>
        <taxon>Paenibacillaceae</taxon>
        <taxon>Paenibacillus</taxon>
    </lineage>
</organism>
<keyword evidence="2" id="KW-1185">Reference proteome</keyword>
<dbReference type="InterPro" id="IPR036249">
    <property type="entry name" value="Thioredoxin-like_sf"/>
</dbReference>
<dbReference type="Gene3D" id="3.40.30.10">
    <property type="entry name" value="Glutaredoxin"/>
    <property type="match status" value="1"/>
</dbReference>
<proteinExistence type="predicted"/>
<protein>
    <submittedName>
        <fullName evidence="1">Thioredoxin family protein</fullName>
    </submittedName>
</protein>